<dbReference type="PROSITE" id="PS50126">
    <property type="entry name" value="S1"/>
    <property type="match status" value="1"/>
</dbReference>
<dbReference type="Gene3D" id="2.40.50.140">
    <property type="entry name" value="Nucleic acid-binding proteins"/>
    <property type="match status" value="1"/>
</dbReference>
<comment type="similarity">
    <text evidence="1">Belongs to the CvfB family.</text>
</comment>
<evidence type="ECO:0000256" key="1">
    <source>
        <dbReference type="PIRNR" id="PIRNR012524"/>
    </source>
</evidence>
<reference evidence="3" key="1">
    <citation type="submission" date="2023-07" db="EMBL/GenBank/DDBJ databases">
        <title>Genome content predicts the carbon catabolic preferences of heterotrophic bacteria.</title>
        <authorList>
            <person name="Gralka M."/>
        </authorList>
    </citation>
    <scope>NUCLEOTIDE SEQUENCE</scope>
    <source>
        <strain evidence="3">C2R13</strain>
    </source>
</reference>
<dbReference type="PIRSF" id="PIRSF012524">
    <property type="entry name" value="YitL_S1"/>
    <property type="match status" value="1"/>
</dbReference>
<sequence>MSAPLAIGQRNTLTITKRVGFGVFLDGGDRGEILLPTPFIPAGADIGDEVEVFVSLDDEDRLLATTRYPRAMVGEFAALKVVEVNDIGTFLDNGLGKDLLLPYGERKRELKAGQFAMVHVGLDKHSDRMVASMRLDRWLDKTPATYTAGQEVFGLVAARTDLGMKIIIDNAHWGLVHHDRIFTRLRIGNRLRLWVLKNDGNGNVDLTPQAPGPAGHQQLADRILAALEASQGVLPLGDKSEPEAISEAFGASKANFKRAIGHLKREGKVTLAPTETRLVK</sequence>
<accession>A0AAP4WXA8</accession>
<name>A0AAP4WXA8_9GAMM</name>
<dbReference type="InterPro" id="IPR039566">
    <property type="entry name" value="CvfB_S1_st"/>
</dbReference>
<gene>
    <name evidence="3" type="ORF">Q4535_08100</name>
</gene>
<dbReference type="InterPro" id="IPR040764">
    <property type="entry name" value="CvfB_WH"/>
</dbReference>
<protein>
    <submittedName>
        <fullName evidence="3">S1-like domain-containing RNA-binding protein</fullName>
    </submittedName>
</protein>
<dbReference type="EMBL" id="JAUORK010000008">
    <property type="protein sequence ID" value="MDO6672082.1"/>
    <property type="molecule type" value="Genomic_DNA"/>
</dbReference>
<dbReference type="SUPFAM" id="SSF50249">
    <property type="entry name" value="Nucleic acid-binding proteins"/>
    <property type="match status" value="1"/>
</dbReference>
<dbReference type="Proteomes" id="UP001170481">
    <property type="component" value="Unassembled WGS sequence"/>
</dbReference>
<dbReference type="AlphaFoldDB" id="A0AAP4WXA8"/>
<dbReference type="PANTHER" id="PTHR37296:SF1">
    <property type="entry name" value="CONSERVED VIRULENCE FACTOR B"/>
    <property type="match status" value="1"/>
</dbReference>
<evidence type="ECO:0000313" key="3">
    <source>
        <dbReference type="EMBL" id="MDO6672082.1"/>
    </source>
</evidence>
<evidence type="ECO:0000313" key="4">
    <source>
        <dbReference type="Proteomes" id="UP001170481"/>
    </source>
</evidence>
<organism evidence="3 4">
    <name type="scientific">Cobetia amphilecti</name>
    <dbReference type="NCBI Taxonomy" id="1055104"/>
    <lineage>
        <taxon>Bacteria</taxon>
        <taxon>Pseudomonadati</taxon>
        <taxon>Pseudomonadota</taxon>
        <taxon>Gammaproteobacteria</taxon>
        <taxon>Oceanospirillales</taxon>
        <taxon>Halomonadaceae</taxon>
        <taxon>Cobetia</taxon>
    </lineage>
</organism>
<proteinExistence type="inferred from homology"/>
<comment type="caution">
    <text evidence="3">The sequence shown here is derived from an EMBL/GenBank/DDBJ whole genome shotgun (WGS) entry which is preliminary data.</text>
</comment>
<dbReference type="InterPro" id="IPR036388">
    <property type="entry name" value="WH-like_DNA-bd_sf"/>
</dbReference>
<dbReference type="InterPro" id="IPR014464">
    <property type="entry name" value="CvfB_fam"/>
</dbReference>
<dbReference type="Pfam" id="PF17783">
    <property type="entry name" value="WHD_CvfB"/>
    <property type="match status" value="1"/>
</dbReference>
<dbReference type="PANTHER" id="PTHR37296">
    <property type="entry name" value="CONSERVED VIRULENCE FACTOR B"/>
    <property type="match status" value="1"/>
</dbReference>
<evidence type="ECO:0000259" key="2">
    <source>
        <dbReference type="PROSITE" id="PS50126"/>
    </source>
</evidence>
<dbReference type="GO" id="GO:0003676">
    <property type="term" value="F:nucleic acid binding"/>
    <property type="evidence" value="ECO:0007669"/>
    <property type="project" value="InterPro"/>
</dbReference>
<dbReference type="SMART" id="SM00316">
    <property type="entry name" value="S1"/>
    <property type="match status" value="2"/>
</dbReference>
<dbReference type="RefSeq" id="WP_303593719.1">
    <property type="nucleotide sequence ID" value="NZ_JAUORK010000008.1"/>
</dbReference>
<dbReference type="Pfam" id="PF13509">
    <property type="entry name" value="S1_2"/>
    <property type="match status" value="2"/>
</dbReference>
<dbReference type="Gene3D" id="1.10.10.10">
    <property type="entry name" value="Winged helix-like DNA-binding domain superfamily/Winged helix DNA-binding domain"/>
    <property type="match status" value="1"/>
</dbReference>
<feature type="domain" description="S1 motif" evidence="2">
    <location>
        <begin position="149"/>
        <end position="209"/>
    </location>
</feature>
<dbReference type="InterPro" id="IPR012340">
    <property type="entry name" value="NA-bd_OB-fold"/>
</dbReference>
<dbReference type="InterPro" id="IPR003029">
    <property type="entry name" value="S1_domain"/>
</dbReference>